<dbReference type="Pfam" id="PF00583">
    <property type="entry name" value="Acetyltransf_1"/>
    <property type="match status" value="1"/>
</dbReference>
<proteinExistence type="predicted"/>
<evidence type="ECO:0000313" key="3">
    <source>
        <dbReference type="Proteomes" id="UP000288012"/>
    </source>
</evidence>
<organism evidence="2 3">
    <name type="scientific">Legionella septentrionalis</name>
    <dbReference type="NCBI Taxonomy" id="2498109"/>
    <lineage>
        <taxon>Bacteria</taxon>
        <taxon>Pseudomonadati</taxon>
        <taxon>Pseudomonadota</taxon>
        <taxon>Gammaproteobacteria</taxon>
        <taxon>Legionellales</taxon>
        <taxon>Legionellaceae</taxon>
        <taxon>Legionella</taxon>
    </lineage>
</organism>
<dbReference type="OrthoDB" id="20916at2"/>
<dbReference type="Gene3D" id="3.40.630.90">
    <property type="match status" value="1"/>
</dbReference>
<reference evidence="2 3" key="1">
    <citation type="submission" date="2018-12" db="EMBL/GenBank/DDBJ databases">
        <title>Legionella sp,whole genome shotgun sequence.</title>
        <authorList>
            <person name="Wu H."/>
        </authorList>
    </citation>
    <scope>NUCLEOTIDE SEQUENCE [LARGE SCALE GENOMIC DNA]</scope>
    <source>
        <strain evidence="3">km714</strain>
    </source>
</reference>
<dbReference type="EMBL" id="RZGR01000004">
    <property type="protein sequence ID" value="RUQ90423.1"/>
    <property type="molecule type" value="Genomic_DNA"/>
</dbReference>
<dbReference type="Proteomes" id="UP000288012">
    <property type="component" value="Unassembled WGS sequence"/>
</dbReference>
<dbReference type="PROSITE" id="PS51186">
    <property type="entry name" value="GNAT"/>
    <property type="match status" value="1"/>
</dbReference>
<gene>
    <name evidence="2" type="ORF">EKM59_02115</name>
</gene>
<dbReference type="InterPro" id="IPR016181">
    <property type="entry name" value="Acyl_CoA_acyltransferase"/>
</dbReference>
<comment type="caution">
    <text evidence="2">The sequence shown here is derived from an EMBL/GenBank/DDBJ whole genome shotgun (WGS) entry which is preliminary data.</text>
</comment>
<dbReference type="SUPFAM" id="SSF55729">
    <property type="entry name" value="Acyl-CoA N-acyltransferases (Nat)"/>
    <property type="match status" value="1"/>
</dbReference>
<sequence>MNEHYAVERMSKDEVQLAIAWAAEEGWNPGLNDAECFYQADPHGFFAGKLNGKIIAVGSAVNYDEEFAFCGFYIVNQSQRGKGYGLALTRARLAYVGNRNAGIDGVIHMLDKYARLGYQLAHYNARYTWKAFYAATDDEYTLPLAHIDFALLQEYDRRHFPAYRPAFLQCWIKQAGAKSMGYFKDAALQGYGVIRPCQRGFKIGPLFADHPAIAETLFLNLASHAQGQDVFLDIPENNPHALALVKRFQLTKVFATARMYLKEEPTLEKKNIYGITTFELG</sequence>
<keyword evidence="2" id="KW-0808">Transferase</keyword>
<dbReference type="PANTHER" id="PTHR47237:SF1">
    <property type="entry name" value="SLL0310 PROTEIN"/>
    <property type="match status" value="1"/>
</dbReference>
<evidence type="ECO:0000313" key="2">
    <source>
        <dbReference type="EMBL" id="RUQ90423.1"/>
    </source>
</evidence>
<dbReference type="GO" id="GO:0016747">
    <property type="term" value="F:acyltransferase activity, transferring groups other than amino-acyl groups"/>
    <property type="evidence" value="ECO:0007669"/>
    <property type="project" value="InterPro"/>
</dbReference>
<dbReference type="InterPro" id="IPR052729">
    <property type="entry name" value="Acyl/Acetyltrans_Enzymes"/>
</dbReference>
<protein>
    <submittedName>
        <fullName evidence="2">GNAT family N-acetyltransferase</fullName>
    </submittedName>
</protein>
<dbReference type="InterPro" id="IPR000182">
    <property type="entry name" value="GNAT_dom"/>
</dbReference>
<evidence type="ECO:0000259" key="1">
    <source>
        <dbReference type="PROSITE" id="PS51186"/>
    </source>
</evidence>
<name>A0A3S0X5K1_9GAMM</name>
<dbReference type="PANTHER" id="PTHR47237">
    <property type="entry name" value="SLL0310 PROTEIN"/>
    <property type="match status" value="1"/>
</dbReference>
<dbReference type="Pfam" id="PF18014">
    <property type="entry name" value="Acetyltransf_18"/>
    <property type="match status" value="1"/>
</dbReference>
<dbReference type="AlphaFoldDB" id="A0A3S0X5K1"/>
<dbReference type="RefSeq" id="WP_127033429.1">
    <property type="nucleotide sequence ID" value="NZ_RZGR01000004.1"/>
</dbReference>
<keyword evidence="3" id="KW-1185">Reference proteome</keyword>
<dbReference type="InterPro" id="IPR041496">
    <property type="entry name" value="YitH/HolE_GNAT"/>
</dbReference>
<dbReference type="Gene3D" id="3.40.630.30">
    <property type="match status" value="1"/>
</dbReference>
<accession>A0A3S0X5K1</accession>
<feature type="domain" description="N-acetyltransferase" evidence="1">
    <location>
        <begin position="5"/>
        <end position="139"/>
    </location>
</feature>